<feature type="region of interest" description="Disordered" evidence="1">
    <location>
        <begin position="721"/>
        <end position="752"/>
    </location>
</feature>
<name>A0A7Y6M2E2_9ACTN</name>
<dbReference type="PANTHER" id="PTHR30121">
    <property type="entry name" value="UNCHARACTERIZED PROTEIN YJGR-RELATED"/>
    <property type="match status" value="1"/>
</dbReference>
<dbReference type="Proteomes" id="UP000586042">
    <property type="component" value="Unassembled WGS sequence"/>
</dbReference>
<dbReference type="AlphaFoldDB" id="A0A7Y6M2E2"/>
<feature type="compositionally biased region" description="Basic and acidic residues" evidence="1">
    <location>
        <begin position="21"/>
        <end position="49"/>
    </location>
</feature>
<dbReference type="PANTHER" id="PTHR30121:SF6">
    <property type="entry name" value="SLR6007 PROTEIN"/>
    <property type="match status" value="1"/>
</dbReference>
<dbReference type="RefSeq" id="WP_175588482.1">
    <property type="nucleotide sequence ID" value="NZ_JABWGN010000002.1"/>
</dbReference>
<comment type="caution">
    <text evidence="3">The sequence shown here is derived from an EMBL/GenBank/DDBJ whole genome shotgun (WGS) entry which is preliminary data.</text>
</comment>
<dbReference type="Pfam" id="PF01935">
    <property type="entry name" value="DUF87"/>
    <property type="match status" value="1"/>
</dbReference>
<accession>A0A7Y6M2E2</accession>
<evidence type="ECO:0000313" key="3">
    <source>
        <dbReference type="EMBL" id="NUW31069.1"/>
    </source>
</evidence>
<dbReference type="Gene3D" id="3.40.50.300">
    <property type="entry name" value="P-loop containing nucleotide triphosphate hydrolases"/>
    <property type="match status" value="2"/>
</dbReference>
<dbReference type="InterPro" id="IPR002789">
    <property type="entry name" value="HerA_central"/>
</dbReference>
<dbReference type="InterPro" id="IPR051162">
    <property type="entry name" value="T4SS_component"/>
</dbReference>
<sequence>MTLVPLAPPLSALPVLRRAIRRADGRRPAPTDDHGDRGDRGDRGERDRTAGGSGTAALDLLESTPVVFHATLTVTADDPAVAAELAAALGAPGLTPGPVETSGARGLTPGPVETSGARGLTPRSVETPGARGLTPGPVEASGVPVLPPRPMKVSSVPGVIPGQGKASGAPGLIPEPVETLGVPGWPGDPVAALPPAGMLEAIRTGAIVAPRTAADLLPLTDLPMDAVTVHARRPAVVARFAPRTGAAGVWLGRSAGGRPYRLRVPDLNQHLLVTGLVGFGKTTTVMTLLRRLWREHAIPFLVIDPEKTEYLPLGAVTLSLGRDGTQINPLAVPEGVDRAAFADTVAECLDAATGLSATWPFAAAALRNAVTDLYHGDGPPTVATFYRAVVEQAGAHGGAGEQAANLRASLGQRVQSLVAGAGGDALAGGPGAGLDWERLLSAPAVVTLAGFGDRTARQLAFGLLLAGMVAYRRANPLPRFGHLAVLEEAHLLLGNGPAAGHGQGAVPAAAEATATAIATQRSYGQGFVLVTQSPRQLPGEVTRLFPNRLTHRLAEDPGEGALGRVAEQVPMLGRGEAFVVDAGGHPAPVWVEVVPEPASAAYDSASAAYDSASAAYDSADSAYDLAGPGPSAGNNPVLRTGPPERIWCQACPHPCAARHWLRLAPEVESGLADVPEERQAEAAMGTLERLLARDRTRRTYVELHAGVYCVIARALTRVRASDRGRAAAAPREARRVADRVAEDTRRGAEQDT</sequence>
<evidence type="ECO:0000313" key="4">
    <source>
        <dbReference type="Proteomes" id="UP000586042"/>
    </source>
</evidence>
<proteinExistence type="predicted"/>
<dbReference type="SMART" id="SM00382">
    <property type="entry name" value="AAA"/>
    <property type="match status" value="1"/>
</dbReference>
<reference evidence="3 4" key="1">
    <citation type="submission" date="2020-06" db="EMBL/GenBank/DDBJ databases">
        <title>Nonomuraea sp. SMC257, a novel actinomycete isolated from soil.</title>
        <authorList>
            <person name="Chanama M."/>
        </authorList>
    </citation>
    <scope>NUCLEOTIDE SEQUENCE [LARGE SCALE GENOMIC DNA]</scope>
    <source>
        <strain evidence="3 4">SMC257</strain>
    </source>
</reference>
<evidence type="ECO:0000259" key="2">
    <source>
        <dbReference type="SMART" id="SM00382"/>
    </source>
</evidence>
<keyword evidence="4" id="KW-1185">Reference proteome</keyword>
<organism evidence="3 4">
    <name type="scientific">Nonomuraea montanisoli</name>
    <dbReference type="NCBI Taxonomy" id="2741721"/>
    <lineage>
        <taxon>Bacteria</taxon>
        <taxon>Bacillati</taxon>
        <taxon>Actinomycetota</taxon>
        <taxon>Actinomycetes</taxon>
        <taxon>Streptosporangiales</taxon>
        <taxon>Streptosporangiaceae</taxon>
        <taxon>Nonomuraea</taxon>
    </lineage>
</organism>
<dbReference type="EMBL" id="JABWGN010000002">
    <property type="protein sequence ID" value="NUW31069.1"/>
    <property type="molecule type" value="Genomic_DNA"/>
</dbReference>
<feature type="region of interest" description="Disordered" evidence="1">
    <location>
        <begin position="92"/>
        <end position="145"/>
    </location>
</feature>
<protein>
    <submittedName>
        <fullName evidence="3">DUF87 domain-containing protein</fullName>
    </submittedName>
</protein>
<dbReference type="InterPro" id="IPR027417">
    <property type="entry name" value="P-loop_NTPase"/>
</dbReference>
<dbReference type="InterPro" id="IPR003593">
    <property type="entry name" value="AAA+_ATPase"/>
</dbReference>
<feature type="domain" description="AAA+ ATPase" evidence="2">
    <location>
        <begin position="267"/>
        <end position="555"/>
    </location>
</feature>
<gene>
    <name evidence="3" type="ORF">HTZ77_06495</name>
</gene>
<evidence type="ECO:0000256" key="1">
    <source>
        <dbReference type="SAM" id="MobiDB-lite"/>
    </source>
</evidence>
<dbReference type="SUPFAM" id="SSF52540">
    <property type="entry name" value="P-loop containing nucleoside triphosphate hydrolases"/>
    <property type="match status" value="1"/>
</dbReference>
<feature type="region of interest" description="Disordered" evidence="1">
    <location>
        <begin position="21"/>
        <end position="57"/>
    </location>
</feature>